<feature type="compositionally biased region" description="Acidic residues" evidence="7">
    <location>
        <begin position="689"/>
        <end position="707"/>
    </location>
</feature>
<dbReference type="Proteomes" id="UP001140091">
    <property type="component" value="Unassembled WGS sequence"/>
</dbReference>
<dbReference type="InterPro" id="IPR036388">
    <property type="entry name" value="WH-like_DNA-bd_sf"/>
</dbReference>
<evidence type="ECO:0000313" key="9">
    <source>
        <dbReference type="EMBL" id="KAJ2927397.1"/>
    </source>
</evidence>
<feature type="compositionally biased region" description="Pro residues" evidence="7">
    <location>
        <begin position="711"/>
        <end position="721"/>
    </location>
</feature>
<evidence type="ECO:0000313" key="10">
    <source>
        <dbReference type="Proteomes" id="UP001140091"/>
    </source>
</evidence>
<feature type="compositionally biased region" description="Low complexity" evidence="7">
    <location>
        <begin position="609"/>
        <end position="618"/>
    </location>
</feature>
<dbReference type="Pfam" id="PF16124">
    <property type="entry name" value="RecQ_Zn_bind"/>
    <property type="match status" value="1"/>
</dbReference>
<dbReference type="GO" id="GO:0003677">
    <property type="term" value="F:DNA binding"/>
    <property type="evidence" value="ECO:0007669"/>
    <property type="project" value="UniProtKB-KW"/>
</dbReference>
<name>A0A9W8MF04_9AGAR</name>
<dbReference type="GO" id="GO:0005737">
    <property type="term" value="C:cytoplasm"/>
    <property type="evidence" value="ECO:0007669"/>
    <property type="project" value="TreeGrafter"/>
</dbReference>
<feature type="compositionally biased region" description="Pro residues" evidence="7">
    <location>
        <begin position="813"/>
        <end position="825"/>
    </location>
</feature>
<feature type="compositionally biased region" description="Polar residues" evidence="7">
    <location>
        <begin position="735"/>
        <end position="752"/>
    </location>
</feature>
<evidence type="ECO:0000256" key="3">
    <source>
        <dbReference type="ARBA" id="ARBA00023235"/>
    </source>
</evidence>
<feature type="compositionally biased region" description="Acidic residues" evidence="7">
    <location>
        <begin position="844"/>
        <end position="860"/>
    </location>
</feature>
<evidence type="ECO:0000256" key="1">
    <source>
        <dbReference type="ARBA" id="ARBA00005446"/>
    </source>
</evidence>
<dbReference type="AlphaFoldDB" id="A0A9W8MF04"/>
<comment type="similarity">
    <text evidence="1">Belongs to the helicase family. RecQ subfamily.</text>
</comment>
<dbReference type="Gene3D" id="3.40.50.300">
    <property type="entry name" value="P-loop containing nucleotide triphosphate hydrolases"/>
    <property type="match status" value="3"/>
</dbReference>
<dbReference type="PANTHER" id="PTHR13710:SF105">
    <property type="entry name" value="ATP-DEPENDENT DNA HELICASE Q1"/>
    <property type="match status" value="1"/>
</dbReference>
<dbReference type="InterPro" id="IPR011545">
    <property type="entry name" value="DEAD/DEAH_box_helicase_dom"/>
</dbReference>
<feature type="compositionally biased region" description="Basic and acidic residues" evidence="7">
    <location>
        <begin position="630"/>
        <end position="653"/>
    </location>
</feature>
<dbReference type="GO" id="GO:0005524">
    <property type="term" value="F:ATP binding"/>
    <property type="evidence" value="ECO:0007669"/>
    <property type="project" value="InterPro"/>
</dbReference>
<dbReference type="GO" id="GO:0000724">
    <property type="term" value="P:double-strand break repair via homologous recombination"/>
    <property type="evidence" value="ECO:0007669"/>
    <property type="project" value="TreeGrafter"/>
</dbReference>
<accession>A0A9W8MF04</accession>
<keyword evidence="10" id="KW-1185">Reference proteome</keyword>
<keyword evidence="3" id="KW-0413">Isomerase</keyword>
<dbReference type="InterPro" id="IPR027417">
    <property type="entry name" value="P-loop_NTPase"/>
</dbReference>
<feature type="coiled-coil region" evidence="6">
    <location>
        <begin position="43"/>
        <end position="84"/>
    </location>
</feature>
<feature type="non-terminal residue" evidence="9">
    <location>
        <position position="1"/>
    </location>
</feature>
<dbReference type="InterPro" id="IPR032284">
    <property type="entry name" value="RecQ_Zn-bd"/>
</dbReference>
<dbReference type="GO" id="GO:0009378">
    <property type="term" value="F:four-way junction helicase activity"/>
    <property type="evidence" value="ECO:0007669"/>
    <property type="project" value="TreeGrafter"/>
</dbReference>
<dbReference type="InterPro" id="IPR014001">
    <property type="entry name" value="Helicase_ATP-bd"/>
</dbReference>
<keyword evidence="2" id="KW-0238">DNA-binding</keyword>
<dbReference type="SUPFAM" id="SSF52540">
    <property type="entry name" value="P-loop containing nucleoside triphosphate hydrolases"/>
    <property type="match status" value="2"/>
</dbReference>
<gene>
    <name evidence="9" type="ORF">H1R20_g9699</name>
</gene>
<feature type="compositionally biased region" description="Low complexity" evidence="7">
    <location>
        <begin position="871"/>
        <end position="882"/>
    </location>
</feature>
<dbReference type="PROSITE" id="PS51192">
    <property type="entry name" value="HELICASE_ATP_BIND_1"/>
    <property type="match status" value="1"/>
</dbReference>
<dbReference type="Pfam" id="PF00270">
    <property type="entry name" value="DEAD"/>
    <property type="match status" value="1"/>
</dbReference>
<evidence type="ECO:0000256" key="5">
    <source>
        <dbReference type="ARBA" id="ARBA00034808"/>
    </source>
</evidence>
<dbReference type="OrthoDB" id="10261556at2759"/>
<feature type="compositionally biased region" description="Acidic residues" evidence="7">
    <location>
        <begin position="654"/>
        <end position="664"/>
    </location>
</feature>
<dbReference type="GO" id="GO:0043138">
    <property type="term" value="F:3'-5' DNA helicase activity"/>
    <property type="evidence" value="ECO:0007669"/>
    <property type="project" value="UniProtKB-EC"/>
</dbReference>
<comment type="caution">
    <text evidence="9">The sequence shown here is derived from an EMBL/GenBank/DDBJ whole genome shotgun (WGS) entry which is preliminary data.</text>
</comment>
<dbReference type="PANTHER" id="PTHR13710">
    <property type="entry name" value="DNA HELICASE RECQ FAMILY MEMBER"/>
    <property type="match status" value="1"/>
</dbReference>
<evidence type="ECO:0000256" key="6">
    <source>
        <dbReference type="SAM" id="Coils"/>
    </source>
</evidence>
<evidence type="ECO:0000256" key="2">
    <source>
        <dbReference type="ARBA" id="ARBA00023125"/>
    </source>
</evidence>
<keyword evidence="6" id="KW-0175">Coiled coil</keyword>
<dbReference type="SMART" id="SM00487">
    <property type="entry name" value="DEXDc"/>
    <property type="match status" value="1"/>
</dbReference>
<feature type="region of interest" description="Disordered" evidence="7">
    <location>
        <begin position="601"/>
        <end position="935"/>
    </location>
</feature>
<reference evidence="9" key="1">
    <citation type="submission" date="2022-06" db="EMBL/GenBank/DDBJ databases">
        <title>Genome Sequence of Candolleomyces eurysporus.</title>
        <authorList>
            <person name="Buettner E."/>
        </authorList>
    </citation>
    <scope>NUCLEOTIDE SEQUENCE</scope>
    <source>
        <strain evidence="9">VTCC 930004</strain>
    </source>
</reference>
<evidence type="ECO:0000259" key="8">
    <source>
        <dbReference type="PROSITE" id="PS51192"/>
    </source>
</evidence>
<feature type="domain" description="Helicase ATP-binding" evidence="8">
    <location>
        <begin position="155"/>
        <end position="285"/>
    </location>
</feature>
<protein>
    <recommendedName>
        <fullName evidence="5">DNA 3'-5' helicase</fullName>
        <ecNumber evidence="5">5.6.2.4</ecNumber>
    </recommendedName>
</protein>
<organism evidence="9 10">
    <name type="scientific">Candolleomyces eurysporus</name>
    <dbReference type="NCBI Taxonomy" id="2828524"/>
    <lineage>
        <taxon>Eukaryota</taxon>
        <taxon>Fungi</taxon>
        <taxon>Dikarya</taxon>
        <taxon>Basidiomycota</taxon>
        <taxon>Agaricomycotina</taxon>
        <taxon>Agaricomycetes</taxon>
        <taxon>Agaricomycetidae</taxon>
        <taxon>Agaricales</taxon>
        <taxon>Agaricineae</taxon>
        <taxon>Psathyrellaceae</taxon>
        <taxon>Candolleomyces</taxon>
    </lineage>
</organism>
<evidence type="ECO:0000256" key="4">
    <source>
        <dbReference type="ARBA" id="ARBA00034617"/>
    </source>
</evidence>
<feature type="compositionally biased region" description="Acidic residues" evidence="7">
    <location>
        <begin position="786"/>
        <end position="795"/>
    </location>
</feature>
<evidence type="ECO:0000256" key="7">
    <source>
        <dbReference type="SAM" id="MobiDB-lite"/>
    </source>
</evidence>
<comment type="catalytic activity">
    <reaction evidence="4">
        <text>Couples ATP hydrolysis with the unwinding of duplex DNA by translocating in the 3'-5' direction.</text>
        <dbReference type="EC" id="5.6.2.4"/>
    </reaction>
</comment>
<dbReference type="EMBL" id="JANBPK010000997">
    <property type="protein sequence ID" value="KAJ2927397.1"/>
    <property type="molecule type" value="Genomic_DNA"/>
</dbReference>
<sequence length="935" mass="102636">MVKRFEAEDHVDSDDMEEILEYTKHVHQNEQRQGGTSSMGDKDRDLKEKIRLLEADVHQYNKDIEDLTKVRDSKASQLEELKRQLRSRHHLSSTTAKKSNTGINYQQEPFDWDKGLLKKSKDVFGIEKFRLCQRGCVFSPAALPADADGVLDRVCNANMDGRDIVCVMPTGGGKSLTYQLPALLNAGCTIIISPLISLITDQVMNLKSHGVEAVMLMSTVSNNEKSDVQRRLKAMAEGSGDMHGRKEIKLCYVTFPSVPIMALSATCPPKVLEDLVEVLRLKKPVVSGENATTNGTVYFTAPLYRKNLHYKVIPKPNKAEDVYQAMVDWILEKHPGESGIVYCFSKADSETVAEKLQTLSNGKIRTGTYHASIADGEKHRIHEAWREGTVQVVCATIVHALLEFVEDVKECRKILFANYFNHSSQIAITSWSTVESSALEKCGHCDNCVRSPASVVLKDVTLPAWQILRVVYEITNRMGGKVTLNMLKGLVRGKGGGKIDVAVASGRGRGKKQQKEKVEVDLARVCGGPVGDLSGDDVEHLIVFLLIKRYLKEIIVSTSYAANVYLGTSEQAAVYTRHSRHDVEAGNKARKLELCFIKQEKPARKPRSTAATTTPATADGKTVPKKRKVSDRNASVKDKSEKGKDKGKARAISDDEDDMYEEDNSSYLNAARKRRDARVEGSDSGGEYIDPDEGLELASDVDMDDDEHMTMPPPPPPPRRPPTTTNNTTKREAVRSTTRTATLSESPSQSSIGVAGSRQAHNAVASGGRQSKPARTNKPPPPEVIDIADSDDDNKSDDRALSRSRRAARLAPSPSPQLPPPPLLPPKRAGKPLWTKENELEYGGQEDEEDVVSDSEDGEDEMHQWLFNQRGTTAKPGTSAAAGSGGAAPPKKRFKPNTDSPLAPPNRTAKMSGQSRKGGVAAMNEPDVIVLSDSD</sequence>
<dbReference type="EC" id="5.6.2.4" evidence="5"/>
<proteinExistence type="inferred from homology"/>
<dbReference type="Gene3D" id="1.10.10.10">
    <property type="entry name" value="Winged helix-like DNA-binding domain superfamily/Winged helix DNA-binding domain"/>
    <property type="match status" value="1"/>
</dbReference>
<dbReference type="GO" id="GO:0005694">
    <property type="term" value="C:chromosome"/>
    <property type="evidence" value="ECO:0007669"/>
    <property type="project" value="TreeGrafter"/>
</dbReference>